<dbReference type="AlphaFoldDB" id="A0A8T9STX6"/>
<evidence type="ECO:0000313" key="5">
    <source>
        <dbReference type="Proteomes" id="UP000829925"/>
    </source>
</evidence>
<dbReference type="Pfam" id="PF13673">
    <property type="entry name" value="Acetyltransf_10"/>
    <property type="match status" value="1"/>
</dbReference>
<dbReference type="EMBL" id="CP095053">
    <property type="protein sequence ID" value="UOR05197.1"/>
    <property type="molecule type" value="Genomic_DNA"/>
</dbReference>
<protein>
    <submittedName>
        <fullName evidence="4">GNAT family N-acetyltransferase</fullName>
    </submittedName>
</protein>
<evidence type="ECO:0000313" key="4">
    <source>
        <dbReference type="EMBL" id="UOR05197.1"/>
    </source>
</evidence>
<dbReference type="SUPFAM" id="SSF55729">
    <property type="entry name" value="Acyl-CoA N-acyltransferases (Nat)"/>
    <property type="match status" value="1"/>
</dbReference>
<proteinExistence type="predicted"/>
<name>A0A8T9STX6_9BACT</name>
<dbReference type="InterPro" id="IPR000182">
    <property type="entry name" value="GNAT_dom"/>
</dbReference>
<organism evidence="4 5">
    <name type="scientific">Hymenobacter aerilatus</name>
    <dbReference type="NCBI Taxonomy" id="2932251"/>
    <lineage>
        <taxon>Bacteria</taxon>
        <taxon>Pseudomonadati</taxon>
        <taxon>Bacteroidota</taxon>
        <taxon>Cytophagia</taxon>
        <taxon>Cytophagales</taxon>
        <taxon>Hymenobacteraceae</taxon>
        <taxon>Hymenobacter</taxon>
    </lineage>
</organism>
<dbReference type="InterPro" id="IPR050832">
    <property type="entry name" value="Bact_Acetyltransf"/>
</dbReference>
<dbReference type="PROSITE" id="PS51186">
    <property type="entry name" value="GNAT"/>
    <property type="match status" value="1"/>
</dbReference>
<dbReference type="InterPro" id="IPR016181">
    <property type="entry name" value="Acyl_CoA_acyltransferase"/>
</dbReference>
<dbReference type="RefSeq" id="WP_245093267.1">
    <property type="nucleotide sequence ID" value="NZ_CP095053.1"/>
</dbReference>
<evidence type="ECO:0000256" key="2">
    <source>
        <dbReference type="ARBA" id="ARBA00023315"/>
    </source>
</evidence>
<keyword evidence="2" id="KW-0012">Acyltransferase</keyword>
<keyword evidence="5" id="KW-1185">Reference proteome</keyword>
<feature type="domain" description="N-acetyltransferase" evidence="3">
    <location>
        <begin position="1"/>
        <end position="148"/>
    </location>
</feature>
<dbReference type="KEGG" id="haei:MUN82_19945"/>
<dbReference type="GO" id="GO:0016747">
    <property type="term" value="F:acyltransferase activity, transferring groups other than amino-acyl groups"/>
    <property type="evidence" value="ECO:0007669"/>
    <property type="project" value="InterPro"/>
</dbReference>
<accession>A0A8T9STX6</accession>
<dbReference type="PANTHER" id="PTHR43877">
    <property type="entry name" value="AMINOALKYLPHOSPHONATE N-ACETYLTRANSFERASE-RELATED-RELATED"/>
    <property type="match status" value="1"/>
</dbReference>
<reference evidence="4 5" key="1">
    <citation type="submission" date="2022-04" db="EMBL/GenBank/DDBJ databases">
        <title>Hymenobacter sp. isolated from the air.</title>
        <authorList>
            <person name="Won M."/>
            <person name="Lee C.-M."/>
            <person name="Woen H.-Y."/>
            <person name="Kwon S.-W."/>
        </authorList>
    </citation>
    <scope>NUCLEOTIDE SEQUENCE [LARGE SCALE GENOMIC DNA]</scope>
    <source>
        <strain evidence="5">5413 J-13</strain>
    </source>
</reference>
<evidence type="ECO:0000259" key="3">
    <source>
        <dbReference type="PROSITE" id="PS51186"/>
    </source>
</evidence>
<sequence length="148" mass="16118">MSVSSPRTAADFAAYYHLRYHVLRAPWQQPPGSERAPDDDAPTTLHALLRHPSPDGPVVAVGRLHPSAPGQGQVRFMAVDPAYQGRGLGRQVLAFLEAGARQQGLTECVLHARATAVPFYEAAGYTVVAPSHTLFGNVPHFLMRKELR</sequence>
<evidence type="ECO:0000256" key="1">
    <source>
        <dbReference type="ARBA" id="ARBA00022679"/>
    </source>
</evidence>
<gene>
    <name evidence="4" type="ORF">MUN82_19945</name>
</gene>
<dbReference type="Proteomes" id="UP000829925">
    <property type="component" value="Chromosome"/>
</dbReference>
<keyword evidence="1" id="KW-0808">Transferase</keyword>
<dbReference type="CDD" id="cd04301">
    <property type="entry name" value="NAT_SF"/>
    <property type="match status" value="1"/>
</dbReference>
<dbReference type="Gene3D" id="3.40.630.30">
    <property type="match status" value="1"/>
</dbReference>